<dbReference type="RefSeq" id="WP_129068984.1">
    <property type="nucleotide sequence ID" value="NZ_RDFA01000003.1"/>
</dbReference>
<sequence>MTITDTDVESTRTTTLTALLGVRIPDGSGADLATGAERRLGRVAGVRTVTVDGLCGLDPQFTATLVTVAVTLESTAAVPELRERLADAVSVERVDRLAAVE</sequence>
<gene>
    <name evidence="1" type="ORF">EAF64_10770</name>
</gene>
<protein>
    <submittedName>
        <fullName evidence="1">Uncharacterized protein</fullName>
    </submittedName>
</protein>
<keyword evidence="2" id="KW-1185">Reference proteome</keyword>
<organism evidence="1 2">
    <name type="scientific">Halorientalis pallida</name>
    <dbReference type="NCBI Taxonomy" id="2479928"/>
    <lineage>
        <taxon>Archaea</taxon>
        <taxon>Methanobacteriati</taxon>
        <taxon>Methanobacteriota</taxon>
        <taxon>Stenosarchaea group</taxon>
        <taxon>Halobacteria</taxon>
        <taxon>Halobacteriales</taxon>
        <taxon>Haloarculaceae</taxon>
        <taxon>Halorientalis</taxon>
    </lineage>
</organism>
<comment type="caution">
    <text evidence="1">The sequence shown here is derived from an EMBL/GenBank/DDBJ whole genome shotgun (WGS) entry which is preliminary data.</text>
</comment>
<proteinExistence type="predicted"/>
<evidence type="ECO:0000313" key="2">
    <source>
        <dbReference type="Proteomes" id="UP000289691"/>
    </source>
</evidence>
<evidence type="ECO:0000313" key="1">
    <source>
        <dbReference type="EMBL" id="RXK49387.1"/>
    </source>
</evidence>
<reference evidence="1 2" key="1">
    <citation type="submission" date="2019-01" db="EMBL/GenBank/DDBJ databases">
        <title>Halorientalis sp. F13-25 a new haloarchaeum isolated from hypersaline water.</title>
        <authorList>
            <person name="Ana D.-V."/>
            <person name="Cristina S.-P."/>
            <person name="Antonio V."/>
        </authorList>
    </citation>
    <scope>NUCLEOTIDE SEQUENCE [LARGE SCALE GENOMIC DNA]</scope>
    <source>
        <strain evidence="1 2">F13-25</strain>
    </source>
</reference>
<accession>A0A498KVZ9</accession>
<dbReference type="AlphaFoldDB" id="A0A498KVZ9"/>
<dbReference type="Proteomes" id="UP000289691">
    <property type="component" value="Unassembled WGS sequence"/>
</dbReference>
<name>A0A498KVZ9_9EURY</name>
<dbReference type="OrthoDB" id="238673at2157"/>
<dbReference type="EMBL" id="RDFA01000003">
    <property type="protein sequence ID" value="RXK49387.1"/>
    <property type="molecule type" value="Genomic_DNA"/>
</dbReference>